<reference evidence="1" key="1">
    <citation type="journal article" date="2021" name="Nat. Commun.">
        <title>Genetic determinants of endophytism in the Arabidopsis root mycobiome.</title>
        <authorList>
            <person name="Mesny F."/>
            <person name="Miyauchi S."/>
            <person name="Thiergart T."/>
            <person name="Pickel B."/>
            <person name="Atanasova L."/>
            <person name="Karlsson M."/>
            <person name="Huettel B."/>
            <person name="Barry K.W."/>
            <person name="Haridas S."/>
            <person name="Chen C."/>
            <person name="Bauer D."/>
            <person name="Andreopoulos W."/>
            <person name="Pangilinan J."/>
            <person name="LaButti K."/>
            <person name="Riley R."/>
            <person name="Lipzen A."/>
            <person name="Clum A."/>
            <person name="Drula E."/>
            <person name="Henrissat B."/>
            <person name="Kohler A."/>
            <person name="Grigoriev I.V."/>
            <person name="Martin F.M."/>
            <person name="Hacquard S."/>
        </authorList>
    </citation>
    <scope>NUCLEOTIDE SEQUENCE</scope>
    <source>
        <strain evidence="1">MPI-CAGE-CH-0230</strain>
    </source>
</reference>
<feature type="non-terminal residue" evidence="1">
    <location>
        <position position="1"/>
    </location>
</feature>
<evidence type="ECO:0000313" key="2">
    <source>
        <dbReference type="Proteomes" id="UP000756346"/>
    </source>
</evidence>
<dbReference type="AlphaFoldDB" id="A0A9P9BTU8"/>
<accession>A0A9P9BTU8</accession>
<protein>
    <submittedName>
        <fullName evidence="1">Uncharacterized protein</fullName>
    </submittedName>
</protein>
<comment type="caution">
    <text evidence="1">The sequence shown here is derived from an EMBL/GenBank/DDBJ whole genome shotgun (WGS) entry which is preliminary data.</text>
</comment>
<dbReference type="Proteomes" id="UP000756346">
    <property type="component" value="Unassembled WGS sequence"/>
</dbReference>
<evidence type="ECO:0000313" key="1">
    <source>
        <dbReference type="EMBL" id="KAH7040361.1"/>
    </source>
</evidence>
<proteinExistence type="predicted"/>
<dbReference type="RefSeq" id="XP_046018416.1">
    <property type="nucleotide sequence ID" value="XM_046151478.1"/>
</dbReference>
<sequence length="77" mass="8105">ALLTTTSTILTIISCSSTAAFVLEIDSIAAVLVFLLLQLPSHLVCLQQFGCLPVSVSHLAPTPPVHRQCGCFQALPS</sequence>
<dbReference type="EMBL" id="JAGTJQ010000001">
    <property type="protein sequence ID" value="KAH7040361.1"/>
    <property type="molecule type" value="Genomic_DNA"/>
</dbReference>
<name>A0A9P9BTU8_9PEZI</name>
<keyword evidence="2" id="KW-1185">Reference proteome</keyword>
<dbReference type="GeneID" id="70181024"/>
<organism evidence="1 2">
    <name type="scientific">Microdochium trichocladiopsis</name>
    <dbReference type="NCBI Taxonomy" id="1682393"/>
    <lineage>
        <taxon>Eukaryota</taxon>
        <taxon>Fungi</taxon>
        <taxon>Dikarya</taxon>
        <taxon>Ascomycota</taxon>
        <taxon>Pezizomycotina</taxon>
        <taxon>Sordariomycetes</taxon>
        <taxon>Xylariomycetidae</taxon>
        <taxon>Xylariales</taxon>
        <taxon>Microdochiaceae</taxon>
        <taxon>Microdochium</taxon>
    </lineage>
</organism>
<gene>
    <name evidence="1" type="ORF">B0I36DRAFT_280797</name>
</gene>